<dbReference type="InterPro" id="IPR057916">
    <property type="entry name" value="P22_gp7"/>
</dbReference>
<accession>A0A0A0P253</accession>
<dbReference type="Pfam" id="PF25688">
    <property type="entry name" value="P22_gp7"/>
    <property type="match status" value="1"/>
</dbReference>
<organism evidence="1 2">
    <name type="scientific">Enterobacteria phage IME_EC2</name>
    <dbReference type="NCBI Taxonomy" id="1414766"/>
    <lineage>
        <taxon>Viruses</taxon>
        <taxon>Duplodnaviria</taxon>
        <taxon>Heunggongvirae</taxon>
        <taxon>Uroviricota</taxon>
        <taxon>Caudoviricetes</taxon>
        <taxon>Murrayvirus</taxon>
        <taxon>Murrayvirus EC2</taxon>
    </lineage>
</organism>
<reference evidence="1 2" key="1">
    <citation type="submission" date="2013-08" db="EMBL/GenBank/DDBJ databases">
        <authorList>
            <person name="Tong Y."/>
            <person name="Hua Y."/>
            <person name="Mi Z."/>
            <person name="An X."/>
            <person name="Pei G."/>
            <person name="Wang W."/>
            <person name="Xu X."/>
            <person name="Li S."/>
        </authorList>
    </citation>
    <scope>NUCLEOTIDE SEQUENCE [LARGE SCALE GENOMIC DNA]</scope>
    <source>
        <strain evidence="1">Sewage</strain>
    </source>
</reference>
<dbReference type="EMBL" id="KF591601">
    <property type="protein sequence ID" value="AGZ17820.1"/>
    <property type="molecule type" value="Genomic_DNA"/>
</dbReference>
<gene>
    <name evidence="1" type="ORF">IME_EC2_29</name>
</gene>
<dbReference type="Proteomes" id="UP000030156">
    <property type="component" value="Segment"/>
</dbReference>
<evidence type="ECO:0000313" key="1">
    <source>
        <dbReference type="EMBL" id="AGZ17820.1"/>
    </source>
</evidence>
<protein>
    <submittedName>
        <fullName evidence="1">DNA transfer protein</fullName>
    </submittedName>
</protein>
<name>A0A0A0P253_9CAUD</name>
<keyword evidence="2" id="KW-1185">Reference proteome</keyword>
<sequence length="220" mass="22595">MGGAISGIGGAVSSVLGGIGTRKALKQQQKATDKQMDYQRELQAQQAEWLSPFREAGTNAIPGLTAIAGQPIDREQLLSDYYGGQEFAMNEEAARRSQLASAEATGGLGSTATQNSLASIAPTLGQNYLNAMQAQQQDMFNQLLGLTNVGLSGAGAQSAAATGTTNALTALAGQKGQILGQKAALPWNTAATANNQMAQGAAQDANTFTSMFGGMFGSMI</sequence>
<proteinExistence type="predicted"/>
<evidence type="ECO:0000313" key="2">
    <source>
        <dbReference type="Proteomes" id="UP000030156"/>
    </source>
</evidence>